<organism evidence="1 2">
    <name type="scientific">Nyssa sinensis</name>
    <dbReference type="NCBI Taxonomy" id="561372"/>
    <lineage>
        <taxon>Eukaryota</taxon>
        <taxon>Viridiplantae</taxon>
        <taxon>Streptophyta</taxon>
        <taxon>Embryophyta</taxon>
        <taxon>Tracheophyta</taxon>
        <taxon>Spermatophyta</taxon>
        <taxon>Magnoliopsida</taxon>
        <taxon>eudicotyledons</taxon>
        <taxon>Gunneridae</taxon>
        <taxon>Pentapetalae</taxon>
        <taxon>asterids</taxon>
        <taxon>Cornales</taxon>
        <taxon>Nyssaceae</taxon>
        <taxon>Nyssa</taxon>
    </lineage>
</organism>
<evidence type="ECO:0000313" key="2">
    <source>
        <dbReference type="Proteomes" id="UP000325577"/>
    </source>
</evidence>
<evidence type="ECO:0008006" key="3">
    <source>
        <dbReference type="Google" id="ProtNLM"/>
    </source>
</evidence>
<keyword evidence="2" id="KW-1185">Reference proteome</keyword>
<evidence type="ECO:0000313" key="1">
    <source>
        <dbReference type="EMBL" id="KAA8519601.1"/>
    </source>
</evidence>
<protein>
    <recommendedName>
        <fullName evidence="3">Reverse transcriptase RNase H-like domain-containing protein</fullName>
    </recommendedName>
</protein>
<accession>A0A5J4ZR94</accession>
<proteinExistence type="predicted"/>
<dbReference type="Proteomes" id="UP000325577">
    <property type="component" value="Linkage Group LG6"/>
</dbReference>
<gene>
    <name evidence="1" type="ORF">F0562_013954</name>
</gene>
<dbReference type="EMBL" id="CM018049">
    <property type="protein sequence ID" value="KAA8519601.1"/>
    <property type="molecule type" value="Genomic_DNA"/>
</dbReference>
<dbReference type="AlphaFoldDB" id="A0A5J4ZR94"/>
<dbReference type="OrthoDB" id="2013610at2759"/>
<reference evidence="1 2" key="1">
    <citation type="submission" date="2019-09" db="EMBL/GenBank/DDBJ databases">
        <title>A chromosome-level genome assembly of the Chinese tupelo Nyssa sinensis.</title>
        <authorList>
            <person name="Yang X."/>
            <person name="Kang M."/>
            <person name="Yang Y."/>
            <person name="Xiong H."/>
            <person name="Wang M."/>
            <person name="Zhang Z."/>
            <person name="Wang Z."/>
            <person name="Wu H."/>
            <person name="Ma T."/>
            <person name="Liu J."/>
            <person name="Xi Z."/>
        </authorList>
    </citation>
    <scope>NUCLEOTIDE SEQUENCE [LARGE SCALE GENOMIC DNA]</scope>
    <source>
        <strain evidence="1">J267</strain>
        <tissue evidence="1">Leaf</tissue>
    </source>
</reference>
<name>A0A5J4ZR94_9ASTE</name>
<sequence length="133" mass="14753">MGFDFVIEYKKGPENIVADALSRREDDAREAKLSGELAAISQPVSNWVAAIKEEINSKTDLQDLVQQIQGDEAVGLWKLVDGMIFFKERAFLAVDSPLIPDIIEQFHNSSYEGAPPTLLSYIPRATVVESVDN</sequence>